<feature type="transmembrane region" description="Helical" evidence="1">
    <location>
        <begin position="51"/>
        <end position="76"/>
    </location>
</feature>
<sequence length="127" mass="14171">MNESNDNKKFNYSYSADDIPEIEKIRSKYIEKEETSLDTLRRLDKRATLPGTMVSVSMGIIGTLLFGAGMSCVMVWSDNLFILGIIVGIIGIVFAAAAYPVYSRITKACRKKIAPKIMELSDKLLKK</sequence>
<organism evidence="2 3">
    <name type="scientific">Candidatus Faeciplasma gallinarum</name>
    <dbReference type="NCBI Taxonomy" id="2840799"/>
    <lineage>
        <taxon>Bacteria</taxon>
        <taxon>Bacillati</taxon>
        <taxon>Bacillota</taxon>
        <taxon>Clostridia</taxon>
        <taxon>Eubacteriales</taxon>
        <taxon>Oscillospiraceae</taxon>
        <taxon>Oscillospiraceae incertae sedis</taxon>
        <taxon>Candidatus Faeciplasma</taxon>
    </lineage>
</organism>
<accession>A0A9D1JI69</accession>
<reference evidence="2" key="1">
    <citation type="submission" date="2020-10" db="EMBL/GenBank/DDBJ databases">
        <authorList>
            <person name="Gilroy R."/>
        </authorList>
    </citation>
    <scope>NUCLEOTIDE SEQUENCE</scope>
    <source>
        <strain evidence="2">CHK157-1446</strain>
    </source>
</reference>
<gene>
    <name evidence="2" type="ORF">IAD01_03430</name>
</gene>
<keyword evidence="1" id="KW-0472">Membrane</keyword>
<dbReference type="AlphaFoldDB" id="A0A9D1JI69"/>
<evidence type="ECO:0008006" key="4">
    <source>
        <dbReference type="Google" id="ProtNLM"/>
    </source>
</evidence>
<protein>
    <recommendedName>
        <fullName evidence="4">Dihydropteridine reductase</fullName>
    </recommendedName>
</protein>
<evidence type="ECO:0000313" key="3">
    <source>
        <dbReference type="Proteomes" id="UP000823982"/>
    </source>
</evidence>
<dbReference type="EMBL" id="DVIR01000032">
    <property type="protein sequence ID" value="HIS24435.1"/>
    <property type="molecule type" value="Genomic_DNA"/>
</dbReference>
<dbReference type="Proteomes" id="UP000823982">
    <property type="component" value="Unassembled WGS sequence"/>
</dbReference>
<comment type="caution">
    <text evidence="2">The sequence shown here is derived from an EMBL/GenBank/DDBJ whole genome shotgun (WGS) entry which is preliminary data.</text>
</comment>
<proteinExistence type="predicted"/>
<feature type="transmembrane region" description="Helical" evidence="1">
    <location>
        <begin position="82"/>
        <end position="102"/>
    </location>
</feature>
<name>A0A9D1JI69_9FIRM</name>
<keyword evidence="1" id="KW-0812">Transmembrane</keyword>
<evidence type="ECO:0000256" key="1">
    <source>
        <dbReference type="SAM" id="Phobius"/>
    </source>
</evidence>
<keyword evidence="1" id="KW-1133">Transmembrane helix</keyword>
<evidence type="ECO:0000313" key="2">
    <source>
        <dbReference type="EMBL" id="HIS24435.1"/>
    </source>
</evidence>
<reference evidence="2" key="2">
    <citation type="journal article" date="2021" name="PeerJ">
        <title>Extensive microbial diversity within the chicken gut microbiome revealed by metagenomics and culture.</title>
        <authorList>
            <person name="Gilroy R."/>
            <person name="Ravi A."/>
            <person name="Getino M."/>
            <person name="Pursley I."/>
            <person name="Horton D.L."/>
            <person name="Alikhan N.F."/>
            <person name="Baker D."/>
            <person name="Gharbi K."/>
            <person name="Hall N."/>
            <person name="Watson M."/>
            <person name="Adriaenssens E.M."/>
            <person name="Foster-Nyarko E."/>
            <person name="Jarju S."/>
            <person name="Secka A."/>
            <person name="Antonio M."/>
            <person name="Oren A."/>
            <person name="Chaudhuri R.R."/>
            <person name="La Ragione R."/>
            <person name="Hildebrand F."/>
            <person name="Pallen M.J."/>
        </authorList>
    </citation>
    <scope>NUCLEOTIDE SEQUENCE</scope>
    <source>
        <strain evidence="2">CHK157-1446</strain>
    </source>
</reference>